<organism evidence="1">
    <name type="scientific">marine sediment metagenome</name>
    <dbReference type="NCBI Taxonomy" id="412755"/>
    <lineage>
        <taxon>unclassified sequences</taxon>
        <taxon>metagenomes</taxon>
        <taxon>ecological metagenomes</taxon>
    </lineage>
</organism>
<evidence type="ECO:0000313" key="1">
    <source>
        <dbReference type="EMBL" id="KKL90654.1"/>
    </source>
</evidence>
<dbReference type="EMBL" id="LAZR01019954">
    <property type="protein sequence ID" value="KKL90654.1"/>
    <property type="molecule type" value="Genomic_DNA"/>
</dbReference>
<evidence type="ECO:0008006" key="2">
    <source>
        <dbReference type="Google" id="ProtNLM"/>
    </source>
</evidence>
<name>A0A0F9FW57_9ZZZZ</name>
<dbReference type="SUPFAM" id="SSF63829">
    <property type="entry name" value="Calcium-dependent phosphotriesterase"/>
    <property type="match status" value="1"/>
</dbReference>
<protein>
    <recommendedName>
        <fullName evidence="2">PilC beta-propeller domain-containing protein</fullName>
    </recommendedName>
</protein>
<feature type="non-terminal residue" evidence="1">
    <location>
        <position position="1"/>
    </location>
</feature>
<proteinExistence type="predicted"/>
<accession>A0A0F9FW57</accession>
<dbReference type="AlphaFoldDB" id="A0A0F9FW57"/>
<gene>
    <name evidence="1" type="ORF">LCGC14_1902560</name>
</gene>
<comment type="caution">
    <text evidence="1">The sequence shown here is derived from an EMBL/GenBank/DDBJ whole genome shotgun (WGS) entry which is preliminary data.</text>
</comment>
<sequence length="413" mass="45359">AILRTSGVVQSQEAFQNVFFVDGFKDNYSYLDLSAGDVNDWATDVTAGTLPQGTVNTTQGCRILALYRGRPVMAGLPEDPHNWFMGRSGDAFDWDYSPPTTDALMPVAGNNADAGKLEDIISALIPYQDDLLFMGGDHSFWVMRGDPAAGGQIDNVSRQIGIVGSLAYAWDPFGTLFWMAQNGLYRFSPNSAQPELVSKGRLDKTFGNIDLAVSNVLLSYDRDAQGLHIYISPVTEPASASRHWFWDARTDSFWPDEFPIVLGPTALHVYDADDPDDRAMWLGGYDGYVRFMDKTALNDDTTAIDSFFSFPIFHPGSPTRQFQLNECLVNTDADGGASTALSIFRGHTPEEVAVETIAIFTKTLAAGRNLPIPKRIRGNALRFMLRNQAAGETWAYENGSAKFVSAGRMRAGL</sequence>
<reference evidence="1" key="1">
    <citation type="journal article" date="2015" name="Nature">
        <title>Complex archaea that bridge the gap between prokaryotes and eukaryotes.</title>
        <authorList>
            <person name="Spang A."/>
            <person name="Saw J.H."/>
            <person name="Jorgensen S.L."/>
            <person name="Zaremba-Niedzwiedzka K."/>
            <person name="Martijn J."/>
            <person name="Lind A.E."/>
            <person name="van Eijk R."/>
            <person name="Schleper C."/>
            <person name="Guy L."/>
            <person name="Ettema T.J."/>
        </authorList>
    </citation>
    <scope>NUCLEOTIDE SEQUENCE</scope>
</reference>